<dbReference type="InterPro" id="IPR012338">
    <property type="entry name" value="Beta-lactam/transpept-like"/>
</dbReference>
<evidence type="ECO:0000256" key="2">
    <source>
        <dbReference type="ARBA" id="ARBA00023136"/>
    </source>
</evidence>
<dbReference type="InterPro" id="IPR036138">
    <property type="entry name" value="PBP_dimer_sf"/>
</dbReference>
<dbReference type="STRING" id="1798383.A3D78_00925"/>
<dbReference type="SUPFAM" id="SSF56519">
    <property type="entry name" value="Penicillin binding protein dimerisation domain"/>
    <property type="match status" value="1"/>
</dbReference>
<keyword evidence="3" id="KW-0812">Transmembrane</keyword>
<evidence type="ECO:0000313" key="7">
    <source>
        <dbReference type="Proteomes" id="UP000176253"/>
    </source>
</evidence>
<keyword evidence="3" id="KW-1133">Transmembrane helix</keyword>
<dbReference type="GO" id="GO:0008658">
    <property type="term" value="F:penicillin binding"/>
    <property type="evidence" value="ECO:0007669"/>
    <property type="project" value="InterPro"/>
</dbReference>
<dbReference type="Gene3D" id="3.30.450.330">
    <property type="match status" value="1"/>
</dbReference>
<comment type="subcellular location">
    <subcellularLocation>
        <location evidence="1">Membrane</location>
    </subcellularLocation>
</comment>
<dbReference type="InterPro" id="IPR005311">
    <property type="entry name" value="PBP_dimer"/>
</dbReference>
<proteinExistence type="predicted"/>
<evidence type="ECO:0000259" key="5">
    <source>
        <dbReference type="Pfam" id="PF03717"/>
    </source>
</evidence>
<evidence type="ECO:0008006" key="8">
    <source>
        <dbReference type="Google" id="ProtNLM"/>
    </source>
</evidence>
<dbReference type="Gene3D" id="3.40.710.10">
    <property type="entry name" value="DD-peptidase/beta-lactamase superfamily"/>
    <property type="match status" value="1"/>
</dbReference>
<dbReference type="PANTHER" id="PTHR30627">
    <property type="entry name" value="PEPTIDOGLYCAN D,D-TRANSPEPTIDASE"/>
    <property type="match status" value="1"/>
</dbReference>
<keyword evidence="2 3" id="KW-0472">Membrane</keyword>
<dbReference type="EMBL" id="MFJM01000023">
    <property type="protein sequence ID" value="OGG18044.1"/>
    <property type="molecule type" value="Genomic_DNA"/>
</dbReference>
<dbReference type="GO" id="GO:0071555">
    <property type="term" value="P:cell wall organization"/>
    <property type="evidence" value="ECO:0007669"/>
    <property type="project" value="TreeGrafter"/>
</dbReference>
<evidence type="ECO:0000256" key="3">
    <source>
        <dbReference type="SAM" id="Phobius"/>
    </source>
</evidence>
<evidence type="ECO:0000313" key="6">
    <source>
        <dbReference type="EMBL" id="OGG18044.1"/>
    </source>
</evidence>
<dbReference type="Pfam" id="PF00905">
    <property type="entry name" value="Transpeptidase"/>
    <property type="match status" value="1"/>
</dbReference>
<gene>
    <name evidence="6" type="ORF">A3D78_00925</name>
</gene>
<accession>A0A1F6A0A8</accession>
<name>A0A1F6A0A8_9BACT</name>
<dbReference type="Gene3D" id="3.90.1310.10">
    <property type="entry name" value="Penicillin-binding protein 2a (Domain 2)"/>
    <property type="match status" value="1"/>
</dbReference>
<comment type="caution">
    <text evidence="6">The sequence shown here is derived from an EMBL/GenBank/DDBJ whole genome shotgun (WGS) entry which is preliminary data.</text>
</comment>
<dbReference type="InterPro" id="IPR050515">
    <property type="entry name" value="Beta-lactam/transpept"/>
</dbReference>
<dbReference type="Pfam" id="PF03717">
    <property type="entry name" value="PBP_dimer"/>
    <property type="match status" value="1"/>
</dbReference>
<organism evidence="6 7">
    <name type="scientific">Candidatus Gottesmanbacteria bacterium RIFCSPHIGHO2_02_FULL_39_14</name>
    <dbReference type="NCBI Taxonomy" id="1798383"/>
    <lineage>
        <taxon>Bacteria</taxon>
        <taxon>Candidatus Gottesmaniibacteriota</taxon>
    </lineage>
</organism>
<feature type="domain" description="Penicillin-binding protein dimerisation" evidence="5">
    <location>
        <begin position="48"/>
        <end position="197"/>
    </location>
</feature>
<dbReference type="AlphaFoldDB" id="A0A1F6A0A8"/>
<dbReference type="PANTHER" id="PTHR30627:SF1">
    <property type="entry name" value="PEPTIDOGLYCAN D,D-TRANSPEPTIDASE FTSI"/>
    <property type="match status" value="1"/>
</dbReference>
<evidence type="ECO:0000259" key="4">
    <source>
        <dbReference type="Pfam" id="PF00905"/>
    </source>
</evidence>
<dbReference type="GO" id="GO:0005886">
    <property type="term" value="C:plasma membrane"/>
    <property type="evidence" value="ECO:0007669"/>
    <property type="project" value="TreeGrafter"/>
</dbReference>
<feature type="transmembrane region" description="Helical" evidence="3">
    <location>
        <begin position="6"/>
        <end position="25"/>
    </location>
</feature>
<dbReference type="Proteomes" id="UP000176253">
    <property type="component" value="Unassembled WGS sequence"/>
</dbReference>
<protein>
    <recommendedName>
        <fullName evidence="8">Penicillin-binding protein transpeptidase domain-containing protein</fullName>
    </recommendedName>
</protein>
<reference evidence="6 7" key="1">
    <citation type="journal article" date="2016" name="Nat. Commun.">
        <title>Thousands of microbial genomes shed light on interconnected biogeochemical processes in an aquifer system.</title>
        <authorList>
            <person name="Anantharaman K."/>
            <person name="Brown C.T."/>
            <person name="Hug L.A."/>
            <person name="Sharon I."/>
            <person name="Castelle C.J."/>
            <person name="Probst A.J."/>
            <person name="Thomas B.C."/>
            <person name="Singh A."/>
            <person name="Wilkins M.J."/>
            <person name="Karaoz U."/>
            <person name="Brodie E.L."/>
            <person name="Williams K.H."/>
            <person name="Hubbard S.S."/>
            <person name="Banfield J.F."/>
        </authorList>
    </citation>
    <scope>NUCLEOTIDE SEQUENCE [LARGE SCALE GENOMIC DNA]</scope>
</reference>
<dbReference type="SUPFAM" id="SSF56601">
    <property type="entry name" value="beta-lactamase/transpeptidase-like"/>
    <property type="match status" value="1"/>
</dbReference>
<evidence type="ECO:0000256" key="1">
    <source>
        <dbReference type="ARBA" id="ARBA00004370"/>
    </source>
</evidence>
<sequence length="559" mass="61911">MEKRLFLVFFLFIIIAGIIVYRLFYWQIVKSESLKGLSQSQLDRSLEIKAKRGGIYTSDGSSLVINMPAFLVFAEPQNIKNREDAIGKLSANLNIDEASISAKLNNNRSKWIPIADKVDTGPVEKLKNLNLPGIGFVDDSKRFYPEASMAAHLLGFVGKDHNGKDQGYFGLEGYYNDQLKGRSGILKEEKDALGRLILSGSRQVLPSEDGRDLYLHLDKTVQFTIEEKLTEGIQKYGASRGTVIVMNPYSGAILGMASLPSYDPSTRQQYSEESYKNPAIALSYEPGSTFKTLIMAAAIDQDSVSPTDEFLESGPVEVGNYTIKTWNNQYHGLIKIPEIIQFSSNVGMVFIMEKLGQANLISYLERLKLGELTGIDLQDEQTPHMRDVNKWYPIDYATASFGQGIAITPLQMIRVSAAIANGGKLVTPYLVDRLEDRQGKVIKIKPHIVSAVFKKETAGIVTEMMVNAVEKGETKFLKPVGIRIAGKTGTAQIPIAGHYDTEKTIASFIGFFPADNPRIIMLVTLTEPTSSPWGSETAAPLFFNIAKELISYYNIPAIF</sequence>
<feature type="domain" description="Penicillin-binding protein transpeptidase" evidence="4">
    <location>
        <begin position="241"/>
        <end position="546"/>
    </location>
</feature>
<dbReference type="InterPro" id="IPR001460">
    <property type="entry name" value="PCN-bd_Tpept"/>
</dbReference>